<gene>
    <name evidence="7" type="ORF">CFIO01_11112</name>
</gene>
<dbReference type="STRING" id="1445577.A0A010RHJ7"/>
<dbReference type="AlphaFoldDB" id="A0A010RHJ7"/>
<dbReference type="eggNOG" id="ENOG502S96D">
    <property type="taxonomic scope" value="Eukaryota"/>
</dbReference>
<evidence type="ECO:0000313" key="8">
    <source>
        <dbReference type="Proteomes" id="UP000020467"/>
    </source>
</evidence>
<evidence type="ECO:0000256" key="2">
    <source>
        <dbReference type="ARBA" id="ARBA00023015"/>
    </source>
</evidence>
<keyword evidence="3" id="KW-0804">Transcription</keyword>
<feature type="domain" description="Bromodomain associated" evidence="6">
    <location>
        <begin position="7"/>
        <end position="79"/>
    </location>
</feature>
<dbReference type="OrthoDB" id="5402929at2759"/>
<dbReference type="Proteomes" id="UP000020467">
    <property type="component" value="Unassembled WGS sequence"/>
</dbReference>
<dbReference type="Pfam" id="PF07524">
    <property type="entry name" value="Bromo_TP"/>
    <property type="match status" value="1"/>
</dbReference>
<feature type="compositionally biased region" description="Low complexity" evidence="5">
    <location>
        <begin position="278"/>
        <end position="293"/>
    </location>
</feature>
<evidence type="ECO:0000256" key="4">
    <source>
        <dbReference type="ARBA" id="ARBA00023242"/>
    </source>
</evidence>
<dbReference type="GO" id="GO:0005634">
    <property type="term" value="C:nucleus"/>
    <property type="evidence" value="ECO:0007669"/>
    <property type="project" value="UniProtKB-SubCell"/>
</dbReference>
<evidence type="ECO:0000256" key="1">
    <source>
        <dbReference type="ARBA" id="ARBA00004123"/>
    </source>
</evidence>
<dbReference type="KEGG" id="cfj:CFIO01_11112"/>
<evidence type="ECO:0000259" key="6">
    <source>
        <dbReference type="Pfam" id="PF07524"/>
    </source>
</evidence>
<feature type="compositionally biased region" description="Basic residues" evidence="5">
    <location>
        <begin position="340"/>
        <end position="356"/>
    </location>
</feature>
<feature type="region of interest" description="Disordered" evidence="5">
    <location>
        <begin position="195"/>
        <end position="368"/>
    </location>
</feature>
<name>A0A010RHJ7_9PEZI</name>
<comment type="caution">
    <text evidence="7">The sequence shown here is derived from an EMBL/GenBank/DDBJ whole genome shotgun (WGS) entry which is preliminary data.</text>
</comment>
<keyword evidence="2" id="KW-0805">Transcription regulation</keyword>
<accession>A0A010RHJ7</accession>
<comment type="subcellular location">
    <subcellularLocation>
        <location evidence="1">Nucleus</location>
    </subcellularLocation>
</comment>
<evidence type="ECO:0000256" key="5">
    <source>
        <dbReference type="SAM" id="MobiDB-lite"/>
    </source>
</evidence>
<feature type="compositionally biased region" description="Polar residues" evidence="5">
    <location>
        <begin position="257"/>
        <end position="266"/>
    </location>
</feature>
<evidence type="ECO:0000256" key="3">
    <source>
        <dbReference type="ARBA" id="ARBA00023163"/>
    </source>
</evidence>
<keyword evidence="8" id="KW-1185">Reference proteome</keyword>
<reference evidence="7 8" key="1">
    <citation type="submission" date="2014-02" db="EMBL/GenBank/DDBJ databases">
        <title>The genome sequence of Colletotrichum fioriniae PJ7.</title>
        <authorList>
            <person name="Baroncelli R."/>
            <person name="Thon M.R."/>
        </authorList>
    </citation>
    <scope>NUCLEOTIDE SEQUENCE [LARGE SCALE GENOMIC DNA]</scope>
    <source>
        <strain evidence="7 8">PJ7</strain>
    </source>
</reference>
<dbReference type="InterPro" id="IPR006565">
    <property type="entry name" value="BTP"/>
</dbReference>
<evidence type="ECO:0000313" key="7">
    <source>
        <dbReference type="EMBL" id="EXF79816.1"/>
    </source>
</evidence>
<dbReference type="InterPro" id="IPR009072">
    <property type="entry name" value="Histone-fold"/>
</dbReference>
<organism evidence="7 8">
    <name type="scientific">Colletotrichum fioriniae PJ7</name>
    <dbReference type="NCBI Taxonomy" id="1445577"/>
    <lineage>
        <taxon>Eukaryota</taxon>
        <taxon>Fungi</taxon>
        <taxon>Dikarya</taxon>
        <taxon>Ascomycota</taxon>
        <taxon>Pezizomycotina</taxon>
        <taxon>Sordariomycetes</taxon>
        <taxon>Hypocreomycetidae</taxon>
        <taxon>Glomerellales</taxon>
        <taxon>Glomerellaceae</taxon>
        <taxon>Colletotrichum</taxon>
        <taxon>Colletotrichum acutatum species complex</taxon>
    </lineage>
</organism>
<sequence length="368" mass="38657">MTPPPVLFHALLRPAVLQILRATGYHAARPVVLDAVTELAARYMFALCQATARHAGDNDPQGDAGPGMVDVRMALQELGAVPPDDVLAEGRGAILGEILDSLDEEGRSEAGAELAAAAAAAAAAAPDGEGDLTMATPTAVAERGREREKVVEDTRGVDEFIKWFSGPRNKAIREAAVGDGELELGDYLNVLKKKHSKTGEDSKYHGTIIGKGNDVGEVQVEGGDLPSIHTWRSKMQGPPPGSAPSATSPRIKEESRPPSSGLSSGANMRRRNRTGSIASQASVVSVVSVASVSTSKTEGRESRAVRSRGGRGRGGSMATRGRGKTSGGRVTKNKTTATKAKAKTRTRSNTKTKQKQKKDDDEDGDFTA</sequence>
<protein>
    <submittedName>
        <fullName evidence="7">Bromodomain associated domain-containing protein</fullName>
    </submittedName>
</protein>
<dbReference type="CDD" id="cd00076">
    <property type="entry name" value="HFD_SF"/>
    <property type="match status" value="1"/>
</dbReference>
<dbReference type="HOGENOM" id="CLU_064111_0_0_1"/>
<keyword evidence="4" id="KW-0539">Nucleus</keyword>
<proteinExistence type="predicted"/>
<dbReference type="EMBL" id="JARH01000497">
    <property type="protein sequence ID" value="EXF79816.1"/>
    <property type="molecule type" value="Genomic_DNA"/>
</dbReference>
<dbReference type="GO" id="GO:0046982">
    <property type="term" value="F:protein heterodimerization activity"/>
    <property type="evidence" value="ECO:0007669"/>
    <property type="project" value="InterPro"/>
</dbReference>
<dbReference type="Gene3D" id="1.10.20.10">
    <property type="entry name" value="Histone, subunit A"/>
    <property type="match status" value="1"/>
</dbReference>